<dbReference type="Pfam" id="PF00890">
    <property type="entry name" value="FAD_binding_2"/>
    <property type="match status" value="1"/>
</dbReference>
<dbReference type="SUPFAM" id="SSF51905">
    <property type="entry name" value="FAD/NAD(P)-binding domain"/>
    <property type="match status" value="1"/>
</dbReference>
<dbReference type="Proteomes" id="UP001320898">
    <property type="component" value="Unassembled WGS sequence"/>
</dbReference>
<dbReference type="GO" id="GO:0008202">
    <property type="term" value="P:steroid metabolic process"/>
    <property type="evidence" value="ECO:0007669"/>
    <property type="project" value="UniProtKB-ARBA"/>
</dbReference>
<dbReference type="EMBL" id="JALIDZ010000009">
    <property type="protein sequence ID" value="MCT8973960.1"/>
    <property type="molecule type" value="Genomic_DNA"/>
</dbReference>
<organism evidence="6 7">
    <name type="scientific">Microbaculum marinisediminis</name>
    <dbReference type="NCBI Taxonomy" id="2931392"/>
    <lineage>
        <taxon>Bacteria</taxon>
        <taxon>Pseudomonadati</taxon>
        <taxon>Pseudomonadota</taxon>
        <taxon>Alphaproteobacteria</taxon>
        <taxon>Hyphomicrobiales</taxon>
        <taxon>Tepidamorphaceae</taxon>
        <taxon>Microbaculum</taxon>
    </lineage>
</organism>
<feature type="domain" description="FAD-dependent oxidoreductase 2 FAD-binding" evidence="5">
    <location>
        <begin position="9"/>
        <end position="540"/>
    </location>
</feature>
<keyword evidence="7" id="KW-1185">Reference proteome</keyword>
<dbReference type="InterPro" id="IPR027477">
    <property type="entry name" value="Succ_DH/fumarate_Rdtase_cat_sf"/>
</dbReference>
<dbReference type="GO" id="GO:0016491">
    <property type="term" value="F:oxidoreductase activity"/>
    <property type="evidence" value="ECO:0007669"/>
    <property type="project" value="UniProtKB-KW"/>
</dbReference>
<dbReference type="Gene3D" id="3.50.50.60">
    <property type="entry name" value="FAD/NAD(P)-binding domain"/>
    <property type="match status" value="2"/>
</dbReference>
<evidence type="ECO:0000313" key="6">
    <source>
        <dbReference type="EMBL" id="MCT8973960.1"/>
    </source>
</evidence>
<proteinExistence type="predicted"/>
<keyword evidence="3" id="KW-0274">FAD</keyword>
<evidence type="ECO:0000256" key="1">
    <source>
        <dbReference type="ARBA" id="ARBA00001974"/>
    </source>
</evidence>
<dbReference type="PANTHER" id="PTHR43400">
    <property type="entry name" value="FUMARATE REDUCTASE"/>
    <property type="match status" value="1"/>
</dbReference>
<dbReference type="AlphaFoldDB" id="A0AAW5R3J0"/>
<comment type="caution">
    <text evidence="6">The sequence shown here is derived from an EMBL/GenBank/DDBJ whole genome shotgun (WGS) entry which is preliminary data.</text>
</comment>
<dbReference type="InterPro" id="IPR050315">
    <property type="entry name" value="FAD-oxidoreductase_2"/>
</dbReference>
<dbReference type="RefSeq" id="WP_261617540.1">
    <property type="nucleotide sequence ID" value="NZ_JALIDZ010000009.1"/>
</dbReference>
<evidence type="ECO:0000256" key="4">
    <source>
        <dbReference type="ARBA" id="ARBA00023002"/>
    </source>
</evidence>
<keyword evidence="4" id="KW-0560">Oxidoreductase</keyword>
<evidence type="ECO:0000259" key="5">
    <source>
        <dbReference type="Pfam" id="PF00890"/>
    </source>
</evidence>
<protein>
    <submittedName>
        <fullName evidence="6">FAD-dependent oxidoreductase</fullName>
    </submittedName>
</protein>
<gene>
    <name evidence="6" type="ORF">MUB46_19000</name>
</gene>
<dbReference type="SUPFAM" id="SSF56425">
    <property type="entry name" value="Succinate dehydrogenase/fumarate reductase flavoprotein, catalytic domain"/>
    <property type="match status" value="1"/>
</dbReference>
<dbReference type="PANTHER" id="PTHR43400:SF10">
    <property type="entry name" value="3-OXOSTEROID 1-DEHYDROGENASE"/>
    <property type="match status" value="1"/>
</dbReference>
<name>A0AAW5R3J0_9HYPH</name>
<accession>A0AAW5R3J0</accession>
<dbReference type="PRINTS" id="PR00411">
    <property type="entry name" value="PNDRDTASEI"/>
</dbReference>
<comment type="cofactor">
    <cofactor evidence="1">
        <name>FAD</name>
        <dbReference type="ChEBI" id="CHEBI:57692"/>
    </cofactor>
</comment>
<sequence length="560" mass="59638">MNATSHSADIVVVGAGGAGLTAAAVAASEGRRVILLEKSRYVGGTAAVSGGAVWIPNNPHLAATGVEDSYENARLFLDTVVGNLASADMKDAFLRRGPEAIRYIEENTDLHFSARPYGPDYLDRPGSSLGGRLMDPAEFDGRELGDRFNDLRPPLPEFGLFGKMMVNRADLEALLAARRSPKAAMHSARIVFRYFRDRLRGYPRGTRLLIGNALAAALYKTLLRKDTPIWLETETRRLLTADGQICGVEVERAGERLVINASAVILASGGFPGSARMRERLLPDAPEPLSAAIADNTGDGIALAEAVGGTIADRNSNGAYWSPVSLVPRDDGSVAHFPHLMFDRAKPGLIAVTSNGKRFTNEADSYHEFVKAMLKQNADNAYLIADSTFLSKYTFGPVPPEFAMRQKFLRSGYLIKADSISGLARQIGIAPDALEATIARYNTAAAQGQDPDFDKGGSPYNRYLGDAGNPGNPCLAPIDKGPFYAIKVFKGDIGTCRGLDVNTHAQVLDGAGAPIPGLYACGNDMNSMMGGEYPGPGITIGQAITFGYVAAIHAAGIKDA</sequence>
<evidence type="ECO:0000313" key="7">
    <source>
        <dbReference type="Proteomes" id="UP001320898"/>
    </source>
</evidence>
<evidence type="ECO:0000256" key="3">
    <source>
        <dbReference type="ARBA" id="ARBA00022827"/>
    </source>
</evidence>
<reference evidence="6 7" key="1">
    <citation type="submission" date="2022-04" db="EMBL/GenBank/DDBJ databases">
        <authorList>
            <person name="Ye Y.-Q."/>
            <person name="Du Z.-J."/>
        </authorList>
    </citation>
    <scope>NUCLEOTIDE SEQUENCE [LARGE SCALE GENOMIC DNA]</scope>
    <source>
        <strain evidence="6 7">A6E488</strain>
    </source>
</reference>
<evidence type="ECO:0000256" key="2">
    <source>
        <dbReference type="ARBA" id="ARBA00022630"/>
    </source>
</evidence>
<dbReference type="InterPro" id="IPR036188">
    <property type="entry name" value="FAD/NAD-bd_sf"/>
</dbReference>
<keyword evidence="2" id="KW-0285">Flavoprotein</keyword>
<dbReference type="InterPro" id="IPR003953">
    <property type="entry name" value="FAD-dep_OxRdtase_2_FAD-bd"/>
</dbReference>